<protein>
    <submittedName>
        <fullName evidence="2">Uncharacterized protein</fullName>
    </submittedName>
</protein>
<accession>A0A0J7YM10</accession>
<feature type="region of interest" description="Disordered" evidence="1">
    <location>
        <begin position="1"/>
        <end position="63"/>
    </location>
</feature>
<name>A0A0J7YM10_BETVV</name>
<organism evidence="2 3">
    <name type="scientific">Beta vulgaris subsp. vulgaris</name>
    <name type="common">Beet</name>
    <dbReference type="NCBI Taxonomy" id="3555"/>
    <lineage>
        <taxon>Eukaryota</taxon>
        <taxon>Viridiplantae</taxon>
        <taxon>Streptophyta</taxon>
        <taxon>Embryophyta</taxon>
        <taxon>Tracheophyta</taxon>
        <taxon>Spermatophyta</taxon>
        <taxon>Magnoliopsida</taxon>
        <taxon>eudicotyledons</taxon>
        <taxon>Gunneridae</taxon>
        <taxon>Pentapetalae</taxon>
        <taxon>Caryophyllales</taxon>
        <taxon>Chenopodiaceae</taxon>
        <taxon>Betoideae</taxon>
        <taxon>Beta</taxon>
    </lineage>
</organism>
<feature type="compositionally biased region" description="Pro residues" evidence="1">
    <location>
        <begin position="10"/>
        <end position="23"/>
    </location>
</feature>
<reference evidence="2 3" key="1">
    <citation type="journal article" date="2014" name="Nature">
        <title>The genome of the recently domesticated crop plant sugar beet (Beta vulgaris).</title>
        <authorList>
            <person name="Dohm J.C."/>
            <person name="Minoche A.E."/>
            <person name="Holtgrawe D."/>
            <person name="Capella-Gutierrez S."/>
            <person name="Zakrzewski F."/>
            <person name="Tafer H."/>
            <person name="Rupp O."/>
            <person name="Sorensen T.R."/>
            <person name="Stracke R."/>
            <person name="Reinhardt R."/>
            <person name="Goesmann A."/>
            <person name="Kraft T."/>
            <person name="Schulz B."/>
            <person name="Stadler P.F."/>
            <person name="Schmidt T."/>
            <person name="Gabaldon T."/>
            <person name="Lehrach H."/>
            <person name="Weisshaar B."/>
            <person name="Himmelbauer H."/>
        </authorList>
    </citation>
    <scope>NUCLEOTIDE SEQUENCE [LARGE SCALE GENOMIC DNA]</scope>
    <source>
        <tissue evidence="2">Taproot</tissue>
    </source>
</reference>
<evidence type="ECO:0000313" key="3">
    <source>
        <dbReference type="Proteomes" id="UP000035740"/>
    </source>
</evidence>
<proteinExistence type="predicted"/>
<dbReference type="Gramene" id="KMS64694">
    <property type="protein sequence ID" value="KMS64694"/>
    <property type="gene ID" value="BVRB_017640"/>
</dbReference>
<evidence type="ECO:0000256" key="1">
    <source>
        <dbReference type="SAM" id="MobiDB-lite"/>
    </source>
</evidence>
<dbReference type="Proteomes" id="UP000035740">
    <property type="component" value="Unassembled WGS sequence"/>
</dbReference>
<gene>
    <name evidence="2" type="ORF">BVRB_017640</name>
</gene>
<keyword evidence="3" id="KW-1185">Reference proteome</keyword>
<evidence type="ECO:0000313" key="2">
    <source>
        <dbReference type="EMBL" id="KMS64694.1"/>
    </source>
</evidence>
<dbReference type="AlphaFoldDB" id="A0A0J7YM10"/>
<sequence>MTIPPSSAVSPPPCRCGPSPAPRPLSLGPFAAGLPQPSNDLFSAPHATTGASPQPTLGATGIP</sequence>
<dbReference type="EMBL" id="KQ125230">
    <property type="protein sequence ID" value="KMS64694.1"/>
    <property type="molecule type" value="Genomic_DNA"/>
</dbReference>